<protein>
    <submittedName>
        <fullName evidence="3">Uncharacterized protein</fullName>
    </submittedName>
</protein>
<accession>A0A2T1IYB9</accession>
<reference evidence="4 6" key="2">
    <citation type="submission" date="2019-06" db="EMBL/GenBank/DDBJ databases">
        <title>Genome of Acinetobacter radioresistens APH1, a phenol degrading strain.</title>
        <authorList>
            <person name="Liu Y."/>
        </authorList>
    </citation>
    <scope>NUCLEOTIDE SEQUENCE [LARGE SCALE GENOMIC DNA]</scope>
    <source>
        <strain evidence="4 6">APH1</strain>
    </source>
</reference>
<dbReference type="AlphaFoldDB" id="A0A2T1IYB9"/>
<evidence type="ECO:0000313" key="3">
    <source>
        <dbReference type="EMBL" id="HCM31746.1"/>
    </source>
</evidence>
<evidence type="ECO:0000313" key="4">
    <source>
        <dbReference type="EMBL" id="TNX92924.1"/>
    </source>
</evidence>
<dbReference type="Proteomes" id="UP000314285">
    <property type="component" value="Unassembled WGS sequence"/>
</dbReference>
<keyword evidence="2" id="KW-1133">Transmembrane helix</keyword>
<dbReference type="Proteomes" id="UP000262257">
    <property type="component" value="Unassembled WGS sequence"/>
</dbReference>
<comment type="caution">
    <text evidence="3">The sequence shown here is derived from an EMBL/GenBank/DDBJ whole genome shotgun (WGS) entry which is preliminary data.</text>
</comment>
<dbReference type="EMBL" id="DPXL01000122">
    <property type="protein sequence ID" value="HCM31746.1"/>
    <property type="molecule type" value="Genomic_DNA"/>
</dbReference>
<feature type="transmembrane region" description="Helical" evidence="2">
    <location>
        <begin position="6"/>
        <end position="23"/>
    </location>
</feature>
<feature type="region of interest" description="Disordered" evidence="1">
    <location>
        <begin position="33"/>
        <end position="61"/>
    </location>
</feature>
<reference evidence="3 5" key="1">
    <citation type="journal article" date="2018" name="Nat. Biotechnol.">
        <title>A standardized bacterial taxonomy based on genome phylogeny substantially revises the tree of life.</title>
        <authorList>
            <person name="Parks D.H."/>
            <person name="Chuvochina M."/>
            <person name="Waite D.W."/>
            <person name="Rinke C."/>
            <person name="Skarshewski A."/>
            <person name="Chaumeil P.A."/>
            <person name="Hugenholtz P."/>
        </authorList>
    </citation>
    <scope>NUCLEOTIDE SEQUENCE [LARGE SCALE GENOMIC DNA]</scope>
    <source>
        <strain evidence="3">UBA10045</strain>
    </source>
</reference>
<name>A0A2T1IYB9_ACIRA</name>
<proteinExistence type="predicted"/>
<dbReference type="EMBL" id="VFBM01000003">
    <property type="protein sequence ID" value="TNX92924.1"/>
    <property type="molecule type" value="Genomic_DNA"/>
</dbReference>
<organism evidence="3 5">
    <name type="scientific">Acinetobacter radioresistens</name>
    <dbReference type="NCBI Taxonomy" id="40216"/>
    <lineage>
        <taxon>Bacteria</taxon>
        <taxon>Pseudomonadati</taxon>
        <taxon>Pseudomonadota</taxon>
        <taxon>Gammaproteobacteria</taxon>
        <taxon>Moraxellales</taxon>
        <taxon>Moraxellaceae</taxon>
        <taxon>Acinetobacter</taxon>
    </lineage>
</organism>
<evidence type="ECO:0000313" key="6">
    <source>
        <dbReference type="Proteomes" id="UP000314285"/>
    </source>
</evidence>
<keyword evidence="2" id="KW-0472">Membrane</keyword>
<dbReference type="RefSeq" id="WP_005019115.1">
    <property type="nucleotide sequence ID" value="NZ_BKHE01000042.1"/>
</dbReference>
<evidence type="ECO:0000313" key="5">
    <source>
        <dbReference type="Proteomes" id="UP000262257"/>
    </source>
</evidence>
<sequence>MLKIGLIILVIVFFIILLALLYQSQKMLRAVEKQEAQEKANRPAPKRRLHPKLQAQQKQKK</sequence>
<evidence type="ECO:0000256" key="1">
    <source>
        <dbReference type="SAM" id="MobiDB-lite"/>
    </source>
</evidence>
<evidence type="ECO:0000256" key="2">
    <source>
        <dbReference type="SAM" id="Phobius"/>
    </source>
</evidence>
<gene>
    <name evidence="3" type="ORF">DIC32_09650</name>
    <name evidence="4" type="ORF">FHY67_04985</name>
</gene>
<keyword evidence="2" id="KW-0812">Transmembrane</keyword>